<evidence type="ECO:0000313" key="23">
    <source>
        <dbReference type="Proteomes" id="UP000472271"/>
    </source>
</evidence>
<name>A0A672YPF1_9TELE</name>
<keyword evidence="11" id="KW-0278">Fertilization</keyword>
<evidence type="ECO:0000256" key="1">
    <source>
        <dbReference type="ARBA" id="ARBA00004251"/>
    </source>
</evidence>
<evidence type="ECO:0000313" key="22">
    <source>
        <dbReference type="Ensembl" id="ENSSORP00005006433.1"/>
    </source>
</evidence>
<dbReference type="Pfam" id="PF23344">
    <property type="entry name" value="ZP-N"/>
    <property type="match status" value="1"/>
</dbReference>
<evidence type="ECO:0000256" key="6">
    <source>
        <dbReference type="ARBA" id="ARBA00022692"/>
    </source>
</evidence>
<dbReference type="CDD" id="cd00111">
    <property type="entry name" value="Trefoil"/>
    <property type="match status" value="1"/>
</dbReference>
<dbReference type="GO" id="GO:0007339">
    <property type="term" value="P:binding of sperm to zona pellucida"/>
    <property type="evidence" value="ECO:0007669"/>
    <property type="project" value="TreeGrafter"/>
</dbReference>
<dbReference type="SUPFAM" id="SSF57492">
    <property type="entry name" value="Trefoil"/>
    <property type="match status" value="1"/>
</dbReference>
<keyword evidence="23" id="KW-1185">Reference proteome</keyword>
<dbReference type="PROSITE" id="PS51257">
    <property type="entry name" value="PROKAR_LIPOPROTEIN"/>
    <property type="match status" value="1"/>
</dbReference>
<evidence type="ECO:0000256" key="10">
    <source>
        <dbReference type="ARBA" id="ARBA00023180"/>
    </source>
</evidence>
<dbReference type="GO" id="GO:0005886">
    <property type="term" value="C:plasma membrane"/>
    <property type="evidence" value="ECO:0007669"/>
    <property type="project" value="UniProtKB-SubCell"/>
</dbReference>
<evidence type="ECO:0000256" key="7">
    <source>
        <dbReference type="ARBA" id="ARBA00022989"/>
    </source>
</evidence>
<dbReference type="GO" id="GO:0035804">
    <property type="term" value="F:structural constituent of egg coat"/>
    <property type="evidence" value="ECO:0007669"/>
    <property type="project" value="TreeGrafter"/>
</dbReference>
<reference evidence="22" key="2">
    <citation type="submission" date="2025-08" db="UniProtKB">
        <authorList>
            <consortium name="Ensembl"/>
        </authorList>
    </citation>
    <scope>IDENTIFICATION</scope>
</reference>
<dbReference type="InterPro" id="IPR000519">
    <property type="entry name" value="P_trefoil_dom"/>
</dbReference>
<dbReference type="GO" id="GO:0060468">
    <property type="term" value="P:prevention of polyspermy"/>
    <property type="evidence" value="ECO:0007669"/>
    <property type="project" value="TreeGrafter"/>
</dbReference>
<gene>
    <name evidence="22" type="primary">LOC115421031</name>
</gene>
<dbReference type="InterPro" id="IPR055356">
    <property type="entry name" value="ZP-N"/>
</dbReference>
<feature type="chain" id="PRO_5025543163" description="Zona pellucida sperm-binding protein 4" evidence="19">
    <location>
        <begin position="26"/>
        <end position="470"/>
    </location>
</feature>
<keyword evidence="8 18" id="KW-0472">Membrane</keyword>
<keyword evidence="7 18" id="KW-1133">Transmembrane helix</keyword>
<evidence type="ECO:0000256" key="17">
    <source>
        <dbReference type="PROSITE-ProRule" id="PRU00779"/>
    </source>
</evidence>
<evidence type="ECO:0000256" key="11">
    <source>
        <dbReference type="ARBA" id="ARBA00023279"/>
    </source>
</evidence>
<feature type="transmembrane region" description="Helical" evidence="18">
    <location>
        <begin position="445"/>
        <end position="468"/>
    </location>
</feature>
<keyword evidence="10" id="KW-0325">Glycoprotein</keyword>
<dbReference type="InParanoid" id="A0A672YPF1"/>
<dbReference type="GO" id="GO:0032190">
    <property type="term" value="F:acrosin binding"/>
    <property type="evidence" value="ECO:0007669"/>
    <property type="project" value="TreeGrafter"/>
</dbReference>
<comment type="caution">
    <text evidence="17">Lacks conserved residue(s) required for the propagation of feature annotation.</text>
</comment>
<evidence type="ECO:0000256" key="3">
    <source>
        <dbReference type="ARBA" id="ARBA00022525"/>
    </source>
</evidence>
<evidence type="ECO:0000256" key="16">
    <source>
        <dbReference type="ARBA" id="ARBA00042573"/>
    </source>
</evidence>
<dbReference type="InterPro" id="IPR051148">
    <property type="entry name" value="Zona_Pellucida_Domain_gp"/>
</dbReference>
<dbReference type="PANTHER" id="PTHR23343">
    <property type="entry name" value="ZONA PELLUCIDA SPERM-BINDING PROTEIN"/>
    <property type="match status" value="1"/>
</dbReference>
<comment type="subcellular location">
    <subcellularLocation>
        <location evidence="1">Cell membrane</location>
        <topology evidence="1">Single-pass type I membrane protein</topology>
    </subcellularLocation>
    <subcellularLocation>
        <location evidence="12">Zona pellucida</location>
    </subcellularLocation>
</comment>
<evidence type="ECO:0000256" key="18">
    <source>
        <dbReference type="SAM" id="Phobius"/>
    </source>
</evidence>
<evidence type="ECO:0000256" key="9">
    <source>
        <dbReference type="ARBA" id="ARBA00023157"/>
    </source>
</evidence>
<dbReference type="Gene3D" id="4.10.110.10">
    <property type="entry name" value="Spasmolytic Protein, domain 1"/>
    <property type="match status" value="1"/>
</dbReference>
<keyword evidence="5" id="KW-0165">Cleavage on pair of basic residues</keyword>
<evidence type="ECO:0000256" key="12">
    <source>
        <dbReference type="ARBA" id="ARBA00024183"/>
    </source>
</evidence>
<keyword evidence="2" id="KW-1003">Cell membrane</keyword>
<dbReference type="Ensembl" id="ENSSORT00005006690.1">
    <property type="protein sequence ID" value="ENSSORP00005006433.1"/>
    <property type="gene ID" value="ENSSORG00005002279.1"/>
</dbReference>
<protein>
    <recommendedName>
        <fullName evidence="14">Zona pellucida sperm-binding protein 4</fullName>
    </recommendedName>
    <alternativeName>
        <fullName evidence="16">Zona pellucida glycoprotein 4</fullName>
    </alternativeName>
    <alternativeName>
        <fullName evidence="15">Zona pellucida protein B</fullName>
    </alternativeName>
</protein>
<dbReference type="SMART" id="SM00241">
    <property type="entry name" value="ZP"/>
    <property type="match status" value="1"/>
</dbReference>
<evidence type="ECO:0000256" key="13">
    <source>
        <dbReference type="ARBA" id="ARBA00037545"/>
    </source>
</evidence>
<accession>A0A672YPF1</accession>
<feature type="signal peptide" evidence="19">
    <location>
        <begin position="1"/>
        <end position="25"/>
    </location>
</feature>
<dbReference type="Pfam" id="PF00088">
    <property type="entry name" value="Trefoil"/>
    <property type="match status" value="1"/>
</dbReference>
<dbReference type="SMART" id="SM00018">
    <property type="entry name" value="PD"/>
    <property type="match status" value="1"/>
</dbReference>
<evidence type="ECO:0000259" key="20">
    <source>
        <dbReference type="PROSITE" id="PS51034"/>
    </source>
</evidence>
<proteinExistence type="predicted"/>
<dbReference type="PROSITE" id="PS51034">
    <property type="entry name" value="ZP_2"/>
    <property type="match status" value="1"/>
</dbReference>
<evidence type="ECO:0000256" key="2">
    <source>
        <dbReference type="ARBA" id="ARBA00022475"/>
    </source>
</evidence>
<evidence type="ECO:0000256" key="19">
    <source>
        <dbReference type="SAM" id="SignalP"/>
    </source>
</evidence>
<evidence type="ECO:0000256" key="4">
    <source>
        <dbReference type="ARBA" id="ARBA00022530"/>
    </source>
</evidence>
<reference evidence="22" key="1">
    <citation type="submission" date="2019-06" db="EMBL/GenBank/DDBJ databases">
        <authorList>
            <consortium name="Wellcome Sanger Institute Data Sharing"/>
        </authorList>
    </citation>
    <scope>NUCLEOTIDE SEQUENCE [LARGE SCALE GENOMIC DNA]</scope>
</reference>
<feature type="domain" description="ZP" evidence="20">
    <location>
        <begin position="123"/>
        <end position="406"/>
    </location>
</feature>
<dbReference type="PANTHER" id="PTHR23343:SF31">
    <property type="entry name" value="ZONA PELLUCIDA SPERM-BINDING PROTEIN 4"/>
    <property type="match status" value="1"/>
</dbReference>
<feature type="domain" description="P-type" evidence="21">
    <location>
        <begin position="80"/>
        <end position="118"/>
    </location>
</feature>
<keyword evidence="9 17" id="KW-1015">Disulfide bond</keyword>
<keyword evidence="6 18" id="KW-0812">Transmembrane</keyword>
<dbReference type="Pfam" id="PF00100">
    <property type="entry name" value="Zona_pellucida"/>
    <property type="match status" value="1"/>
</dbReference>
<feature type="disulfide bond" evidence="17">
    <location>
        <begin position="82"/>
        <end position="108"/>
    </location>
</feature>
<dbReference type="Gene3D" id="2.60.40.4100">
    <property type="entry name" value="Zona pellucida, ZP-C domain"/>
    <property type="match status" value="1"/>
</dbReference>
<sequence>MAKCCSASVLTVVLLGCLVGIQIEAQRVHQSNIQGSLQTPGQPNKQVNVHEPVVKKTPQTQQSSSVQKQGWNQNPQTVVNTCDLRDNVRVVCGHPHISAQECEALNCCFDGHRCYYGKAVTLHCTKSGEFIIVVAKDVTVPLLDLETISLLGQGQGCSHIDSNSNFAIYQFPVTSCGTVVMEDSGSGSLIYENKMISSYEVGISRLGAITRDSQFELVVQCRYHPFLTSTSVQALIFDEVRESIHWHVNGTGSVSVELMLANGECTAKGFEEAYTSFYTEYPVTKALREPVFVAVRLLGMHPTVHLTLGRCWATYGSSPHSLPQWDILINGCPYQDDRYLSKLIRIDSNSGLNFPNHHKRFMFQMFSFVNPQTLSHMSEQVMNILTRSCHTKYIFTYLCFPAQGYSCEPSCPGNSYRNSKGYIYCQFILIKHNSEQVVSTVSKCYVLITYHATVWMLILLFLQLYYILSL</sequence>
<dbReference type="Proteomes" id="UP000472271">
    <property type="component" value="Chromosome 6"/>
</dbReference>
<evidence type="ECO:0000256" key="5">
    <source>
        <dbReference type="ARBA" id="ARBA00022685"/>
    </source>
</evidence>
<organism evidence="22 23">
    <name type="scientific">Sphaeramia orbicularis</name>
    <name type="common">orbiculate cardinalfish</name>
    <dbReference type="NCBI Taxonomy" id="375764"/>
    <lineage>
        <taxon>Eukaryota</taxon>
        <taxon>Metazoa</taxon>
        <taxon>Chordata</taxon>
        <taxon>Craniata</taxon>
        <taxon>Vertebrata</taxon>
        <taxon>Euteleostomi</taxon>
        <taxon>Actinopterygii</taxon>
        <taxon>Neopterygii</taxon>
        <taxon>Teleostei</taxon>
        <taxon>Neoteleostei</taxon>
        <taxon>Acanthomorphata</taxon>
        <taxon>Gobiaria</taxon>
        <taxon>Kurtiformes</taxon>
        <taxon>Apogonoidei</taxon>
        <taxon>Apogonidae</taxon>
        <taxon>Apogoninae</taxon>
        <taxon>Sphaeramia</taxon>
    </lineage>
</organism>
<evidence type="ECO:0000256" key="15">
    <source>
        <dbReference type="ARBA" id="ARBA00042273"/>
    </source>
</evidence>
<dbReference type="GO" id="GO:0035805">
    <property type="term" value="C:egg coat"/>
    <property type="evidence" value="ECO:0007669"/>
    <property type="project" value="UniProtKB-SubCell"/>
</dbReference>
<dbReference type="InterPro" id="IPR042235">
    <property type="entry name" value="ZP-C_dom"/>
</dbReference>
<comment type="function">
    <text evidence="13">Component of the zona pellucida, an extracellular matrix surrounding oocytes which mediates sperm binding, induction of the acrosome reaction and prevents post-fertilization polyspermy. The zona pellucida is composed of 3 to 4 glycoproteins, ZP1, ZP2, ZP3, and ZP4. ZP4 may act as a sperm receptor.</text>
</comment>
<keyword evidence="19" id="KW-0732">Signal</keyword>
<keyword evidence="3" id="KW-0964">Secreted</keyword>
<evidence type="ECO:0000256" key="14">
    <source>
        <dbReference type="ARBA" id="ARBA00040238"/>
    </source>
</evidence>
<dbReference type="InterPro" id="IPR055355">
    <property type="entry name" value="ZP-C"/>
</dbReference>
<reference evidence="22" key="3">
    <citation type="submission" date="2025-09" db="UniProtKB">
        <authorList>
            <consortium name="Ensembl"/>
        </authorList>
    </citation>
    <scope>IDENTIFICATION</scope>
</reference>
<keyword evidence="4" id="KW-0272">Extracellular matrix</keyword>
<feature type="disulfide bond" evidence="17">
    <location>
        <begin position="92"/>
        <end position="107"/>
    </location>
</feature>
<dbReference type="AlphaFoldDB" id="A0A672YPF1"/>
<dbReference type="Gene3D" id="2.60.40.3210">
    <property type="entry name" value="Zona pellucida, ZP-N domain"/>
    <property type="match status" value="1"/>
</dbReference>
<evidence type="ECO:0000259" key="21">
    <source>
        <dbReference type="PROSITE" id="PS51448"/>
    </source>
</evidence>
<evidence type="ECO:0000256" key="8">
    <source>
        <dbReference type="ARBA" id="ARBA00023136"/>
    </source>
</evidence>
<dbReference type="InterPro" id="IPR044913">
    <property type="entry name" value="P_trefoil_dom_sf"/>
</dbReference>
<dbReference type="InterPro" id="IPR001507">
    <property type="entry name" value="ZP_dom"/>
</dbReference>
<dbReference type="PROSITE" id="PS51448">
    <property type="entry name" value="P_TREFOIL_2"/>
    <property type="match status" value="1"/>
</dbReference>